<dbReference type="EMBL" id="FOXX01000009">
    <property type="protein sequence ID" value="SFQ79277.1"/>
    <property type="molecule type" value="Genomic_DNA"/>
</dbReference>
<accession>A0A1I6BER5</accession>
<feature type="compositionally biased region" description="Basic and acidic residues" evidence="1">
    <location>
        <begin position="1"/>
        <end position="35"/>
    </location>
</feature>
<sequence>MAKTRHNDYKEEERIKNEPSKESEVKDRTELDKFESQQNVDHIPLEEVELDQKDEKRKHRTKDSSSTEKKHK</sequence>
<organism evidence="2 3">
    <name type="scientific">Priestia endophytica DSM 13796</name>
    <dbReference type="NCBI Taxonomy" id="1121089"/>
    <lineage>
        <taxon>Bacteria</taxon>
        <taxon>Bacillati</taxon>
        <taxon>Bacillota</taxon>
        <taxon>Bacilli</taxon>
        <taxon>Bacillales</taxon>
        <taxon>Bacillaceae</taxon>
        <taxon>Priestia</taxon>
    </lineage>
</organism>
<evidence type="ECO:0000256" key="1">
    <source>
        <dbReference type="SAM" id="MobiDB-lite"/>
    </source>
</evidence>
<comment type="caution">
    <text evidence="2">The sequence shown here is derived from an EMBL/GenBank/DDBJ whole genome shotgun (WGS) entry which is preliminary data.</text>
</comment>
<proteinExistence type="predicted"/>
<evidence type="ECO:0000313" key="2">
    <source>
        <dbReference type="EMBL" id="SFQ79277.1"/>
    </source>
</evidence>
<gene>
    <name evidence="2" type="ORF">SAMN02745910_03534</name>
</gene>
<feature type="region of interest" description="Disordered" evidence="1">
    <location>
        <begin position="1"/>
        <end position="72"/>
    </location>
</feature>
<name>A0A1I6BER5_9BACI</name>
<dbReference type="Proteomes" id="UP000182762">
    <property type="component" value="Unassembled WGS sequence"/>
</dbReference>
<feature type="compositionally biased region" description="Basic and acidic residues" evidence="1">
    <location>
        <begin position="62"/>
        <end position="72"/>
    </location>
</feature>
<evidence type="ECO:0000313" key="3">
    <source>
        <dbReference type="Proteomes" id="UP000182762"/>
    </source>
</evidence>
<keyword evidence="3" id="KW-1185">Reference proteome</keyword>
<dbReference type="RefSeq" id="WP_061805866.1">
    <property type="nucleotide sequence ID" value="NZ_FOXX01000009.1"/>
</dbReference>
<dbReference type="GeneID" id="93712130"/>
<reference evidence="2 3" key="1">
    <citation type="submission" date="2016-10" db="EMBL/GenBank/DDBJ databases">
        <authorList>
            <person name="Varghese N."/>
            <person name="Submissions S."/>
        </authorList>
    </citation>
    <scope>NUCLEOTIDE SEQUENCE [LARGE SCALE GENOMIC DNA]</scope>
    <source>
        <strain evidence="2 3">DSM 13796</strain>
    </source>
</reference>
<protein>
    <submittedName>
        <fullName evidence="2">Uncharacterized protein</fullName>
    </submittedName>
</protein>